<dbReference type="Proteomes" id="UP000838756">
    <property type="component" value="Unassembled WGS sequence"/>
</dbReference>
<protein>
    <submittedName>
        <fullName evidence="1">Jg2835 protein</fullName>
    </submittedName>
</protein>
<accession>A0A8S4QR18</accession>
<dbReference type="OrthoDB" id="7246851at2759"/>
<comment type="caution">
    <text evidence="1">The sequence shown here is derived from an EMBL/GenBank/DDBJ whole genome shotgun (WGS) entry which is preliminary data.</text>
</comment>
<proteinExistence type="predicted"/>
<dbReference type="AlphaFoldDB" id="A0A8S4QR18"/>
<name>A0A8S4QR18_9NEOP</name>
<evidence type="ECO:0000313" key="1">
    <source>
        <dbReference type="EMBL" id="CAH2211274.1"/>
    </source>
</evidence>
<gene>
    <name evidence="1" type="primary">jg2835</name>
    <name evidence="1" type="ORF">PAEG_LOCUS3105</name>
</gene>
<reference evidence="1" key="1">
    <citation type="submission" date="2022-03" db="EMBL/GenBank/DDBJ databases">
        <authorList>
            <person name="Lindestad O."/>
        </authorList>
    </citation>
    <scope>NUCLEOTIDE SEQUENCE</scope>
</reference>
<evidence type="ECO:0000313" key="2">
    <source>
        <dbReference type="Proteomes" id="UP000838756"/>
    </source>
</evidence>
<keyword evidence="2" id="KW-1185">Reference proteome</keyword>
<organism evidence="1 2">
    <name type="scientific">Pararge aegeria aegeria</name>
    <dbReference type="NCBI Taxonomy" id="348720"/>
    <lineage>
        <taxon>Eukaryota</taxon>
        <taxon>Metazoa</taxon>
        <taxon>Ecdysozoa</taxon>
        <taxon>Arthropoda</taxon>
        <taxon>Hexapoda</taxon>
        <taxon>Insecta</taxon>
        <taxon>Pterygota</taxon>
        <taxon>Neoptera</taxon>
        <taxon>Endopterygota</taxon>
        <taxon>Lepidoptera</taxon>
        <taxon>Glossata</taxon>
        <taxon>Ditrysia</taxon>
        <taxon>Papilionoidea</taxon>
        <taxon>Nymphalidae</taxon>
        <taxon>Satyrinae</taxon>
        <taxon>Satyrini</taxon>
        <taxon>Parargina</taxon>
        <taxon>Pararge</taxon>
    </lineage>
</organism>
<sequence>MNGVNPRALDSTFEDVGPGYYHFLEVIAVKVHQPALEQRGASPQYQLLPLPSTGIQVLRPCGLPPPLVGPYRQLLSPLFSIVEVFTRYPGHGLCVKPRRTGSLLNFAILTLRLTERSPTRWTDIIKASTQTSNVQCSRNAEDRIKWRRIAEAAVAKEDVSSSTTTTLSRVND</sequence>
<dbReference type="EMBL" id="CAKXAJ010009735">
    <property type="protein sequence ID" value="CAH2211274.1"/>
    <property type="molecule type" value="Genomic_DNA"/>
</dbReference>